<dbReference type="GO" id="GO:0005739">
    <property type="term" value="C:mitochondrion"/>
    <property type="evidence" value="ECO:0007669"/>
    <property type="project" value="UniProtKB-ARBA"/>
</dbReference>
<comment type="similarity">
    <text evidence="1">Belongs to the RMD1/sif2 family.</text>
</comment>
<evidence type="ECO:0000259" key="2">
    <source>
        <dbReference type="Pfam" id="PF02582"/>
    </source>
</evidence>
<organism evidence="3 4">
    <name type="scientific">Ceratopteris richardii</name>
    <name type="common">Triangle waterfern</name>
    <dbReference type="NCBI Taxonomy" id="49495"/>
    <lineage>
        <taxon>Eukaryota</taxon>
        <taxon>Viridiplantae</taxon>
        <taxon>Streptophyta</taxon>
        <taxon>Embryophyta</taxon>
        <taxon>Tracheophyta</taxon>
        <taxon>Polypodiopsida</taxon>
        <taxon>Polypodiidae</taxon>
        <taxon>Polypodiales</taxon>
        <taxon>Pteridineae</taxon>
        <taxon>Pteridaceae</taxon>
        <taxon>Parkerioideae</taxon>
        <taxon>Ceratopteris</taxon>
    </lineage>
</organism>
<keyword evidence="4" id="KW-1185">Reference proteome</keyword>
<protein>
    <recommendedName>
        <fullName evidence="2">DUF155 domain-containing protein</fullName>
    </recommendedName>
</protein>
<dbReference type="EMBL" id="CM035407">
    <property type="protein sequence ID" value="KAH7442774.1"/>
    <property type="molecule type" value="Genomic_DNA"/>
</dbReference>
<dbReference type="OrthoDB" id="18302at2759"/>
<evidence type="ECO:0000256" key="1">
    <source>
        <dbReference type="ARBA" id="ARBA00008306"/>
    </source>
</evidence>
<evidence type="ECO:0000313" key="4">
    <source>
        <dbReference type="Proteomes" id="UP000825935"/>
    </source>
</evidence>
<proteinExistence type="inferred from homology"/>
<accession>A0A8T2VA07</accession>
<dbReference type="Pfam" id="PF02582">
    <property type="entry name" value="DUF155"/>
    <property type="match status" value="1"/>
</dbReference>
<dbReference type="InterPro" id="IPR003734">
    <property type="entry name" value="DUF155"/>
</dbReference>
<dbReference type="InterPro" id="IPR051624">
    <property type="entry name" value="RMD1/Sad1-interacting"/>
</dbReference>
<name>A0A8T2VA07_CERRI</name>
<dbReference type="PANTHER" id="PTHR16255">
    <property type="entry name" value="REQUIRED FOR MEIOTIC NUCLEAR DIVISION PROTEIN 1 HOMOLOG"/>
    <property type="match status" value="1"/>
</dbReference>
<reference evidence="3" key="1">
    <citation type="submission" date="2021-08" db="EMBL/GenBank/DDBJ databases">
        <title>WGS assembly of Ceratopteris richardii.</title>
        <authorList>
            <person name="Marchant D.B."/>
            <person name="Chen G."/>
            <person name="Jenkins J."/>
            <person name="Shu S."/>
            <person name="Leebens-Mack J."/>
            <person name="Grimwood J."/>
            <person name="Schmutz J."/>
            <person name="Soltis P."/>
            <person name="Soltis D."/>
            <person name="Chen Z.-H."/>
        </authorList>
    </citation>
    <scope>NUCLEOTIDE SEQUENCE</scope>
    <source>
        <strain evidence="3">Whitten #5841</strain>
        <tissue evidence="3">Leaf</tissue>
    </source>
</reference>
<comment type="caution">
    <text evidence="3">The sequence shown here is derived from an EMBL/GenBank/DDBJ whole genome shotgun (WGS) entry which is preliminary data.</text>
</comment>
<evidence type="ECO:0000313" key="3">
    <source>
        <dbReference type="EMBL" id="KAH7442774.1"/>
    </source>
</evidence>
<sequence length="235" mass="27073">MQGMTTWSTTRYIVVYNYGAVVLFNFGDNEEFDVLDIIRQHGSEQCQEAKNDDFDIIIRPTLEGWCQGGHDKVLLKKLNTDNIRIVSSILGQSVALDHYGRKVDALVTIFSDLNQKMEKTGTFTMKRSALFRVVATANTTLADVILRLGLLERSDAAWKNANYAVLWEFLREEYELDERFESFDFKVEIIQHNVRFFLEVLQNRKSNSLEWIIIFLIAAEICVSLYEIMHGSGVL</sequence>
<feature type="domain" description="DUF155" evidence="2">
    <location>
        <begin position="13"/>
        <end position="182"/>
    </location>
</feature>
<dbReference type="AlphaFoldDB" id="A0A8T2VA07"/>
<gene>
    <name evidence="3" type="ORF">KP509_02G001100</name>
</gene>
<dbReference type="Proteomes" id="UP000825935">
    <property type="component" value="Chromosome 2"/>
</dbReference>
<dbReference type="PANTHER" id="PTHR16255:SF6">
    <property type="entry name" value="PROTEIN RETARDED ROOT GROWTH-LIKE"/>
    <property type="match status" value="1"/>
</dbReference>